<dbReference type="EMBL" id="QVLU01000030">
    <property type="protein sequence ID" value="RGE66271.1"/>
    <property type="molecule type" value="Genomic_DNA"/>
</dbReference>
<gene>
    <name evidence="1" type="ORF">DWY69_24695</name>
</gene>
<sequence length="63" mass="7073">MWVGCSRRCHHINHIKGPQYLVISKLYFASPSGKETDIIKTTVKRLFFLPENGTKAAGKGIDI</sequence>
<protein>
    <submittedName>
        <fullName evidence="1">Uncharacterized protein</fullName>
    </submittedName>
</protein>
<proteinExistence type="predicted"/>
<dbReference type="AlphaFoldDB" id="A0A3E3IH59"/>
<reference evidence="1 2" key="1">
    <citation type="submission" date="2018-08" db="EMBL/GenBank/DDBJ databases">
        <title>A genome reference for cultivated species of the human gut microbiota.</title>
        <authorList>
            <person name="Zou Y."/>
            <person name="Xue W."/>
            <person name="Luo G."/>
        </authorList>
    </citation>
    <scope>NUCLEOTIDE SEQUENCE [LARGE SCALE GENOMIC DNA]</scope>
    <source>
        <strain evidence="1 2">AF26-4BH</strain>
    </source>
</reference>
<evidence type="ECO:0000313" key="1">
    <source>
        <dbReference type="EMBL" id="RGE66271.1"/>
    </source>
</evidence>
<dbReference type="Proteomes" id="UP000261166">
    <property type="component" value="Unassembled WGS sequence"/>
</dbReference>
<organism evidence="1 2">
    <name type="scientific">Eisenbergiella massiliensis</name>
    <dbReference type="NCBI Taxonomy" id="1720294"/>
    <lineage>
        <taxon>Bacteria</taxon>
        <taxon>Bacillati</taxon>
        <taxon>Bacillota</taxon>
        <taxon>Clostridia</taxon>
        <taxon>Lachnospirales</taxon>
        <taxon>Lachnospiraceae</taxon>
        <taxon>Eisenbergiella</taxon>
    </lineage>
</organism>
<comment type="caution">
    <text evidence="1">The sequence shown here is derived from an EMBL/GenBank/DDBJ whole genome shotgun (WGS) entry which is preliminary data.</text>
</comment>
<accession>A0A3E3IH59</accession>
<evidence type="ECO:0000313" key="2">
    <source>
        <dbReference type="Proteomes" id="UP000261166"/>
    </source>
</evidence>
<name>A0A3E3IH59_9FIRM</name>